<accession>A0A6B2LN58</accession>
<protein>
    <submittedName>
        <fullName evidence="2">Uncharacterized protein</fullName>
    </submittedName>
</protein>
<organism evidence="2">
    <name type="scientific">Arcella intermedia</name>
    <dbReference type="NCBI Taxonomy" id="1963864"/>
    <lineage>
        <taxon>Eukaryota</taxon>
        <taxon>Amoebozoa</taxon>
        <taxon>Tubulinea</taxon>
        <taxon>Elardia</taxon>
        <taxon>Arcellinida</taxon>
        <taxon>Sphaerothecina</taxon>
        <taxon>Arcellidae</taxon>
        <taxon>Arcella</taxon>
    </lineage>
</organism>
<name>A0A6B2LN58_9EUKA</name>
<feature type="region of interest" description="Disordered" evidence="1">
    <location>
        <begin position="1"/>
        <end position="79"/>
    </location>
</feature>
<sequence>MRMLLRTEGATARGSSSQTTGRRTKGTPAKSTTQRKTTRNETSLETTSPRTRTRGGSTALPRMTTKGKGTRKNTFPTGTEKIPIREVSLNKGIVLRRLIRGN</sequence>
<feature type="compositionally biased region" description="Polar residues" evidence="1">
    <location>
        <begin position="29"/>
        <end position="45"/>
    </location>
</feature>
<evidence type="ECO:0000256" key="1">
    <source>
        <dbReference type="SAM" id="MobiDB-lite"/>
    </source>
</evidence>
<reference evidence="2" key="1">
    <citation type="journal article" date="2020" name="J. Eukaryot. Microbiol.">
        <title>De novo Sequencing, Assembly and Annotation of the Transcriptome for the Free-Living Testate Amoeba Arcella intermedia.</title>
        <authorList>
            <person name="Ribeiro G.M."/>
            <person name="Porfirio-Sousa A.L."/>
            <person name="Maurer-Alcala X.X."/>
            <person name="Katz L.A."/>
            <person name="Lahr D.J.G."/>
        </authorList>
    </citation>
    <scope>NUCLEOTIDE SEQUENCE</scope>
</reference>
<feature type="compositionally biased region" description="Low complexity" evidence="1">
    <location>
        <begin position="46"/>
        <end position="58"/>
    </location>
</feature>
<dbReference type="EMBL" id="GIBP01009268">
    <property type="protein sequence ID" value="NDV38237.1"/>
    <property type="molecule type" value="Transcribed_RNA"/>
</dbReference>
<dbReference type="AlphaFoldDB" id="A0A6B2LN58"/>
<proteinExistence type="predicted"/>
<evidence type="ECO:0000313" key="2">
    <source>
        <dbReference type="EMBL" id="NDV38237.1"/>
    </source>
</evidence>